<dbReference type="OrthoDB" id="437903at2759"/>
<dbReference type="Proteomes" id="UP000596742">
    <property type="component" value="Unassembled WGS sequence"/>
</dbReference>
<dbReference type="PANTHER" id="PTHR22744:SF17">
    <property type="entry name" value="BTB DOMAIN-CONTAINING PROTEIN"/>
    <property type="match status" value="1"/>
</dbReference>
<organism evidence="2 3">
    <name type="scientific">Mytilus galloprovincialis</name>
    <name type="common">Mediterranean mussel</name>
    <dbReference type="NCBI Taxonomy" id="29158"/>
    <lineage>
        <taxon>Eukaryota</taxon>
        <taxon>Metazoa</taxon>
        <taxon>Spiralia</taxon>
        <taxon>Lophotrochozoa</taxon>
        <taxon>Mollusca</taxon>
        <taxon>Bivalvia</taxon>
        <taxon>Autobranchia</taxon>
        <taxon>Pteriomorphia</taxon>
        <taxon>Mytilida</taxon>
        <taxon>Mytiloidea</taxon>
        <taxon>Mytilidae</taxon>
        <taxon>Mytilinae</taxon>
        <taxon>Mytilus</taxon>
    </lineage>
</organism>
<dbReference type="EMBL" id="UYJE01000351">
    <property type="protein sequence ID" value="VDH92578.1"/>
    <property type="molecule type" value="Genomic_DNA"/>
</dbReference>
<comment type="caution">
    <text evidence="2">The sequence shown here is derived from an EMBL/GenBank/DDBJ whole genome shotgun (WGS) entry which is preliminary data.</text>
</comment>
<feature type="domain" description="BTB" evidence="1">
    <location>
        <begin position="4"/>
        <end position="85"/>
    </location>
</feature>
<evidence type="ECO:0000259" key="1">
    <source>
        <dbReference type="Pfam" id="PF00651"/>
    </source>
</evidence>
<evidence type="ECO:0000313" key="2">
    <source>
        <dbReference type="EMBL" id="VDH92578.1"/>
    </source>
</evidence>
<proteinExistence type="predicted"/>
<dbReference type="Pfam" id="PF00651">
    <property type="entry name" value="BTB"/>
    <property type="match status" value="1"/>
</dbReference>
<reference evidence="2" key="1">
    <citation type="submission" date="2018-11" db="EMBL/GenBank/DDBJ databases">
        <authorList>
            <person name="Alioto T."/>
            <person name="Alioto T."/>
        </authorList>
    </citation>
    <scope>NUCLEOTIDE SEQUENCE</scope>
</reference>
<dbReference type="SUPFAM" id="SSF54695">
    <property type="entry name" value="POZ domain"/>
    <property type="match status" value="1"/>
</dbReference>
<protein>
    <recommendedName>
        <fullName evidence="1">BTB domain-containing protein</fullName>
    </recommendedName>
</protein>
<dbReference type="AlphaFoldDB" id="A0A8B6BMT6"/>
<dbReference type="InterPro" id="IPR011333">
    <property type="entry name" value="SKP1/BTB/POZ_sf"/>
</dbReference>
<dbReference type="Gene3D" id="3.30.710.10">
    <property type="entry name" value="Potassium Channel Kv1.1, Chain A"/>
    <property type="match status" value="1"/>
</dbReference>
<gene>
    <name evidence="2" type="ORF">MGAL_10B083691</name>
</gene>
<accession>A0A8B6BMT6</accession>
<evidence type="ECO:0000313" key="3">
    <source>
        <dbReference type="Proteomes" id="UP000596742"/>
    </source>
</evidence>
<dbReference type="CDD" id="cd18186">
    <property type="entry name" value="BTB_POZ_ZBTB_KLHL-like"/>
    <property type="match status" value="1"/>
</dbReference>
<dbReference type="PANTHER" id="PTHR22744">
    <property type="entry name" value="HELIX LOOP HELIX PROTEIN 21-RELATED"/>
    <property type="match status" value="1"/>
</dbReference>
<dbReference type="InterPro" id="IPR000210">
    <property type="entry name" value="BTB/POZ_dom"/>
</dbReference>
<name>A0A8B6BMT6_MYTGA</name>
<sequence length="190" mass="21986">MEGTLHVNKEQLMAASPVFHKMLTANFKEKKDQVINLPDKSAIAFAHFLRHTLPGFDGMEMTETVAHLIVPIAHEYQCTETLSKVDLKLVNCCNTTIRLKTEQLLEYILEAELYDLTNLLNNCIEKAPRRKFTAFVENPQFQKISPGTKDKICLMRWKNVDRIINEIPVYTISQEKFTAMRNKFTDYMEG</sequence>
<keyword evidence="3" id="KW-1185">Reference proteome</keyword>